<dbReference type="EMBL" id="MU006778">
    <property type="protein sequence ID" value="KAF2644945.1"/>
    <property type="molecule type" value="Genomic_DNA"/>
</dbReference>
<name>A0A6A6SAX9_9PLEO</name>
<gene>
    <name evidence="1" type="ORF">P280DRAFT_514406</name>
</gene>
<dbReference type="Proteomes" id="UP000799753">
    <property type="component" value="Unassembled WGS sequence"/>
</dbReference>
<dbReference type="AlphaFoldDB" id="A0A6A6SAX9"/>
<organism evidence="1 2">
    <name type="scientific">Massarina eburnea CBS 473.64</name>
    <dbReference type="NCBI Taxonomy" id="1395130"/>
    <lineage>
        <taxon>Eukaryota</taxon>
        <taxon>Fungi</taxon>
        <taxon>Dikarya</taxon>
        <taxon>Ascomycota</taxon>
        <taxon>Pezizomycotina</taxon>
        <taxon>Dothideomycetes</taxon>
        <taxon>Pleosporomycetidae</taxon>
        <taxon>Pleosporales</taxon>
        <taxon>Massarineae</taxon>
        <taxon>Massarinaceae</taxon>
        <taxon>Massarina</taxon>
    </lineage>
</organism>
<protein>
    <submittedName>
        <fullName evidence="1">Uncharacterized protein</fullName>
    </submittedName>
</protein>
<accession>A0A6A6SAX9</accession>
<sequence>MNSNAPKFFGLPLELRELVYKDVLSEASQGPQLILTCREVYEEARKFLFQRPLTFRSQTALYQWLQGAPSKFLQHVGEVRLELQDVDLTPLLAPTASSSSSQSGPSSPLHTWDVYESEIANLCQALGKFENARTFTLRSLSGRQPHLYLDFLGKFLAMLASVYPDLQDLSLECNFHHQSLAFLRSFKSLKSFSFDGFSASEASEAAEILSSLQLTSISLISQPTTPTPTHRQHGPPISKPQSFDNQVLRTLTHLAAFSVTEHRPSAESPALSLNPKILSSLYIPTLSSLGIILSYTPNDETLVALQTCLKKSEGLESLELYWPDIESDVLETYALLPDTLTWLSIRVMDTASAIAMTSTILEKKELGNARGLRYVVLTRSPREATMSIGDGLESTEQVVSLFPFDSCGL</sequence>
<evidence type="ECO:0000313" key="1">
    <source>
        <dbReference type="EMBL" id="KAF2644945.1"/>
    </source>
</evidence>
<keyword evidence="2" id="KW-1185">Reference proteome</keyword>
<evidence type="ECO:0000313" key="2">
    <source>
        <dbReference type="Proteomes" id="UP000799753"/>
    </source>
</evidence>
<reference evidence="1" key="1">
    <citation type="journal article" date="2020" name="Stud. Mycol.">
        <title>101 Dothideomycetes genomes: a test case for predicting lifestyles and emergence of pathogens.</title>
        <authorList>
            <person name="Haridas S."/>
            <person name="Albert R."/>
            <person name="Binder M."/>
            <person name="Bloem J."/>
            <person name="Labutti K."/>
            <person name="Salamov A."/>
            <person name="Andreopoulos B."/>
            <person name="Baker S."/>
            <person name="Barry K."/>
            <person name="Bills G."/>
            <person name="Bluhm B."/>
            <person name="Cannon C."/>
            <person name="Castanera R."/>
            <person name="Culley D."/>
            <person name="Daum C."/>
            <person name="Ezra D."/>
            <person name="Gonzalez J."/>
            <person name="Henrissat B."/>
            <person name="Kuo A."/>
            <person name="Liang C."/>
            <person name="Lipzen A."/>
            <person name="Lutzoni F."/>
            <person name="Magnuson J."/>
            <person name="Mondo S."/>
            <person name="Nolan M."/>
            <person name="Ohm R."/>
            <person name="Pangilinan J."/>
            <person name="Park H.-J."/>
            <person name="Ramirez L."/>
            <person name="Alfaro M."/>
            <person name="Sun H."/>
            <person name="Tritt A."/>
            <person name="Yoshinaga Y."/>
            <person name="Zwiers L.-H."/>
            <person name="Turgeon B."/>
            <person name="Goodwin S."/>
            <person name="Spatafora J."/>
            <person name="Crous P."/>
            <person name="Grigoriev I."/>
        </authorList>
    </citation>
    <scope>NUCLEOTIDE SEQUENCE</scope>
    <source>
        <strain evidence="1">CBS 473.64</strain>
    </source>
</reference>
<dbReference type="OrthoDB" id="4413570at2759"/>
<proteinExistence type="predicted"/>